<dbReference type="AlphaFoldDB" id="A0A1X7THN4"/>
<keyword evidence="1" id="KW-0233">DNA recombination</keyword>
<reference evidence="2" key="1">
    <citation type="submission" date="2017-05" db="UniProtKB">
        <authorList>
            <consortium name="EnsemblMetazoa"/>
        </authorList>
    </citation>
    <scope>IDENTIFICATION</scope>
</reference>
<dbReference type="GO" id="GO:0006310">
    <property type="term" value="P:DNA recombination"/>
    <property type="evidence" value="ECO:0007669"/>
    <property type="project" value="UniProtKB-KW"/>
</dbReference>
<dbReference type="PANTHER" id="PTHR35617">
    <property type="entry name" value="PHAGE_INTEGRASE DOMAIN-CONTAINING PROTEIN"/>
    <property type="match status" value="1"/>
</dbReference>
<evidence type="ECO:0000313" key="2">
    <source>
        <dbReference type="EnsemblMetazoa" id="Aqu2.1.14238_001"/>
    </source>
</evidence>
<organism evidence="2">
    <name type="scientific">Amphimedon queenslandica</name>
    <name type="common">Sponge</name>
    <dbReference type="NCBI Taxonomy" id="400682"/>
    <lineage>
        <taxon>Eukaryota</taxon>
        <taxon>Metazoa</taxon>
        <taxon>Porifera</taxon>
        <taxon>Demospongiae</taxon>
        <taxon>Heteroscleromorpha</taxon>
        <taxon>Haplosclerida</taxon>
        <taxon>Niphatidae</taxon>
        <taxon>Amphimedon</taxon>
    </lineage>
</organism>
<dbReference type="OrthoDB" id="10064229at2759"/>
<dbReference type="PANTHER" id="PTHR35617:SF3">
    <property type="entry name" value="CORE-BINDING (CB) DOMAIN-CONTAINING PROTEIN"/>
    <property type="match status" value="1"/>
</dbReference>
<evidence type="ECO:0000256" key="1">
    <source>
        <dbReference type="ARBA" id="ARBA00023172"/>
    </source>
</evidence>
<name>A0A1X7THN4_AMPQE</name>
<proteinExistence type="predicted"/>
<dbReference type="Gene3D" id="1.10.443.10">
    <property type="entry name" value="Intergrase catalytic core"/>
    <property type="match status" value="1"/>
</dbReference>
<evidence type="ECO:0008006" key="3">
    <source>
        <dbReference type="Google" id="ProtNLM"/>
    </source>
</evidence>
<dbReference type="GO" id="GO:0015074">
    <property type="term" value="P:DNA integration"/>
    <property type="evidence" value="ECO:0007669"/>
    <property type="project" value="InterPro"/>
</dbReference>
<dbReference type="InterPro" id="IPR013762">
    <property type="entry name" value="Integrase-like_cat_sf"/>
</dbReference>
<dbReference type="InParanoid" id="A0A1X7THN4"/>
<accession>A0A1X7THN4</accession>
<protein>
    <recommendedName>
        <fullName evidence="3">Tyr recombinase domain-containing protein</fullName>
    </recommendedName>
</protein>
<dbReference type="InterPro" id="IPR011010">
    <property type="entry name" value="DNA_brk_join_enz"/>
</dbReference>
<sequence>MLLALTRPSRSANISKLNLRGYRNTPEVAVFTPTALAKQSRPGRNLEDFFFPRFIENKQLCPVKSLTLYIQRTRKLRGTIDQLFISFIKSHHPVTSSAIARWLKLVMESAGIDTCVFKAYFVRSASTSAAALQGVTTEDILNAVDWNTESSFQQFYYKPIQDTAFAKSVNKATNNTIDM</sequence>
<dbReference type="GO" id="GO:0003677">
    <property type="term" value="F:DNA binding"/>
    <property type="evidence" value="ECO:0007669"/>
    <property type="project" value="InterPro"/>
</dbReference>
<dbReference type="SUPFAM" id="SSF56349">
    <property type="entry name" value="DNA breaking-rejoining enzymes"/>
    <property type="match status" value="1"/>
</dbReference>
<dbReference type="EnsemblMetazoa" id="Aqu2.1.14238_001">
    <property type="protein sequence ID" value="Aqu2.1.14238_001"/>
    <property type="gene ID" value="Aqu2.1.14238"/>
</dbReference>